<dbReference type="PANTHER" id="PTHR47718:SF17">
    <property type="entry name" value="PROTEIN FAR1-RELATED SEQUENCE 5-LIKE"/>
    <property type="match status" value="1"/>
</dbReference>
<sequence>TIKHQVPNSPFMVDIFVKEHNHEMASPKKRHLLKSARSITKTKGIVIEDMVNAGINTTTTYSYLGEEAEGADVLANEILFYWDVQLDLEGRIANFFWRDGLSRIDYEIFGDVVSFDTSYRTNK</sequence>
<gene>
    <name evidence="1" type="ORF">A4A49_56412</name>
</gene>
<dbReference type="AlphaFoldDB" id="A0A1J6KNG0"/>
<protein>
    <submittedName>
        <fullName evidence="1">Uncharacterized protein</fullName>
    </submittedName>
</protein>
<accession>A0A1J6KNG0</accession>
<keyword evidence="2" id="KW-1185">Reference proteome</keyword>
<evidence type="ECO:0000313" key="1">
    <source>
        <dbReference type="EMBL" id="OIT23239.1"/>
    </source>
</evidence>
<feature type="non-terminal residue" evidence="1">
    <location>
        <position position="1"/>
    </location>
</feature>
<comment type="caution">
    <text evidence="1">The sequence shown here is derived from an EMBL/GenBank/DDBJ whole genome shotgun (WGS) entry which is preliminary data.</text>
</comment>
<dbReference type="Gramene" id="OIT23239">
    <property type="protein sequence ID" value="OIT23239"/>
    <property type="gene ID" value="A4A49_56412"/>
</dbReference>
<name>A0A1J6KNG0_NICAT</name>
<dbReference type="PANTHER" id="PTHR47718">
    <property type="entry name" value="OS01G0519700 PROTEIN"/>
    <property type="match status" value="1"/>
</dbReference>
<proteinExistence type="predicted"/>
<feature type="non-terminal residue" evidence="1">
    <location>
        <position position="123"/>
    </location>
</feature>
<dbReference type="EMBL" id="MJEQ01003314">
    <property type="protein sequence ID" value="OIT23239.1"/>
    <property type="molecule type" value="Genomic_DNA"/>
</dbReference>
<evidence type="ECO:0000313" key="2">
    <source>
        <dbReference type="Proteomes" id="UP000187609"/>
    </source>
</evidence>
<dbReference type="STRING" id="49451.A0A1J6KNG0"/>
<reference evidence="1" key="1">
    <citation type="submission" date="2016-11" db="EMBL/GenBank/DDBJ databases">
        <title>The genome of Nicotiana attenuata.</title>
        <authorList>
            <person name="Xu S."/>
            <person name="Brockmoeller T."/>
            <person name="Gaquerel E."/>
            <person name="Navarro A."/>
            <person name="Kuhl H."/>
            <person name="Gase K."/>
            <person name="Ling Z."/>
            <person name="Zhou W."/>
            <person name="Kreitzer C."/>
            <person name="Stanke M."/>
            <person name="Tang H."/>
            <person name="Lyons E."/>
            <person name="Pandey P."/>
            <person name="Pandey S.P."/>
            <person name="Timmermann B."/>
            <person name="Baldwin I.T."/>
        </authorList>
    </citation>
    <scope>NUCLEOTIDE SEQUENCE [LARGE SCALE GENOMIC DNA]</scope>
    <source>
        <strain evidence="1">UT</strain>
    </source>
</reference>
<dbReference type="Proteomes" id="UP000187609">
    <property type="component" value="Unassembled WGS sequence"/>
</dbReference>
<organism evidence="1 2">
    <name type="scientific">Nicotiana attenuata</name>
    <name type="common">Coyote tobacco</name>
    <dbReference type="NCBI Taxonomy" id="49451"/>
    <lineage>
        <taxon>Eukaryota</taxon>
        <taxon>Viridiplantae</taxon>
        <taxon>Streptophyta</taxon>
        <taxon>Embryophyta</taxon>
        <taxon>Tracheophyta</taxon>
        <taxon>Spermatophyta</taxon>
        <taxon>Magnoliopsida</taxon>
        <taxon>eudicotyledons</taxon>
        <taxon>Gunneridae</taxon>
        <taxon>Pentapetalae</taxon>
        <taxon>asterids</taxon>
        <taxon>lamiids</taxon>
        <taxon>Solanales</taxon>
        <taxon>Solanaceae</taxon>
        <taxon>Nicotianoideae</taxon>
        <taxon>Nicotianeae</taxon>
        <taxon>Nicotiana</taxon>
    </lineage>
</organism>